<organism evidence="1 2">
    <name type="scientific">Wenzhouxiangella sediminis</name>
    <dbReference type="NCBI Taxonomy" id="1792836"/>
    <lineage>
        <taxon>Bacteria</taxon>
        <taxon>Pseudomonadati</taxon>
        <taxon>Pseudomonadota</taxon>
        <taxon>Gammaproteobacteria</taxon>
        <taxon>Chromatiales</taxon>
        <taxon>Wenzhouxiangellaceae</taxon>
        <taxon>Wenzhouxiangella</taxon>
    </lineage>
</organism>
<dbReference type="RefSeq" id="WP_116650769.1">
    <property type="nucleotide sequence ID" value="NZ_QUZK01000037.1"/>
</dbReference>
<dbReference type="OrthoDB" id="6197820at2"/>
<accession>A0A3E1K7X7</accession>
<name>A0A3E1K7X7_9GAMM</name>
<evidence type="ECO:0008006" key="3">
    <source>
        <dbReference type="Google" id="ProtNLM"/>
    </source>
</evidence>
<protein>
    <recommendedName>
        <fullName evidence="3">Extradiol ring-cleavage dioxygenase LigAB LigA subunit domain-containing protein</fullName>
    </recommendedName>
</protein>
<dbReference type="EMBL" id="QUZK01000037">
    <property type="protein sequence ID" value="RFF30168.1"/>
    <property type="molecule type" value="Genomic_DNA"/>
</dbReference>
<dbReference type="Proteomes" id="UP000260351">
    <property type="component" value="Unassembled WGS sequence"/>
</dbReference>
<evidence type="ECO:0000313" key="1">
    <source>
        <dbReference type="EMBL" id="RFF30168.1"/>
    </source>
</evidence>
<gene>
    <name evidence="1" type="ORF">DZC52_08810</name>
</gene>
<proteinExistence type="predicted"/>
<keyword evidence="2" id="KW-1185">Reference proteome</keyword>
<dbReference type="AlphaFoldDB" id="A0A3E1K7X7"/>
<sequence length="70" mass="7868">MEALKQLLKDLGSDAKLAAEYEKDPDGVMEKRGIPDEAREAMKRKDVDAVRRLSGLRDVHLINSTIHAHD</sequence>
<comment type="caution">
    <text evidence="1">The sequence shown here is derived from an EMBL/GenBank/DDBJ whole genome shotgun (WGS) entry which is preliminary data.</text>
</comment>
<reference evidence="1 2" key="1">
    <citation type="submission" date="2018-08" db="EMBL/GenBank/DDBJ databases">
        <title>Wenzhouxiangella salilacus sp. nov., a novel bacterium isolated from a saline lake in Xinjiang Province, China.</title>
        <authorList>
            <person name="Han S."/>
        </authorList>
    </citation>
    <scope>NUCLEOTIDE SEQUENCE [LARGE SCALE GENOMIC DNA]</scope>
    <source>
        <strain evidence="1 2">XDB06</strain>
    </source>
</reference>
<evidence type="ECO:0000313" key="2">
    <source>
        <dbReference type="Proteomes" id="UP000260351"/>
    </source>
</evidence>